<reference evidence="1 2" key="1">
    <citation type="submission" date="2015-05" db="EMBL/GenBank/DDBJ databases">
        <title>Distinctive expansion of gene families associated with plant cell wall degradation and secondary metabolism in the genomes of grapevine trunk pathogens.</title>
        <authorList>
            <person name="Lawrence D.P."/>
            <person name="Travadon R."/>
            <person name="Rolshausen P.E."/>
            <person name="Baumgartner K."/>
        </authorList>
    </citation>
    <scope>NUCLEOTIDE SEQUENCE [LARGE SCALE GENOMIC DNA]</scope>
    <source>
        <strain evidence="1">DA912</strain>
    </source>
</reference>
<evidence type="ECO:0000313" key="2">
    <source>
        <dbReference type="Proteomes" id="UP000034680"/>
    </source>
</evidence>
<accession>A0A0G2IF51</accession>
<organism evidence="1 2">
    <name type="scientific">Diaporthe ampelina</name>
    <dbReference type="NCBI Taxonomy" id="1214573"/>
    <lineage>
        <taxon>Eukaryota</taxon>
        <taxon>Fungi</taxon>
        <taxon>Dikarya</taxon>
        <taxon>Ascomycota</taxon>
        <taxon>Pezizomycotina</taxon>
        <taxon>Sordariomycetes</taxon>
        <taxon>Sordariomycetidae</taxon>
        <taxon>Diaporthales</taxon>
        <taxon>Diaporthaceae</taxon>
        <taxon>Diaporthe</taxon>
    </lineage>
</organism>
<dbReference type="AlphaFoldDB" id="A0A0G2IF51"/>
<sequence>MLAFKAGDPAKNTDPPGLLGLIEDVEMADVALIFHILMHKLEENPCVVGVAQHPHRTIPAVRVNCLEDEGEWVIDGDSLSNPELSCLHFIFKEPGRFEALARRSCDVQKAIIARNALLLTMIIDDVDAMHDTSIWNIYYQMRIDKKADDLLQAHATKLVALSATMDTWKQSKYGSQLKFCDTATLADARMMWLFYSSSRDKADTSVINKRLNTVVDTANKMKGSQGMGAVITGFRSAAPAHIRSLMDMNALHKRFWKYGTVCPATEASADAKLPNPMYLTVDGVTTLHYGTDPLLGFHLATAYAPLEPQSPFYIPEKGSGQLQKVVDAARLEFRQWAASFRRHAGTITLRFFAGDAIAFAHTLQHTRASGSPTAGFYRDRYQFEPLTLMESDYSATGSAPLRFDVVDTSNLCDHVGPLNLLTAISPLLHNNLASTLYTEVIKKATKSRKEVLDTMLCGDTPTVSTLLALFPAEYWTNASCVSYGDETLLDAIDELQLPSQPVGISNKGQMFLRIAWKRPPCLASSGDISDLSLVPIRFAEQDLAHVLYRIYVRMFDDEDWTKKFASLRLGASAVLQNLNPQPQYHRAGLAAFLRLVQRRVFCDWDKTMELFCDLVMQRPSAPMGMHYFQELCAYLHVLDVHSVDVFKDTSLVPGMNNTPAGSQHLRAWTNIAPVICITLKVPRKYIKAFTEDRLSFGTPTVHCKVSGGASWENLFHACQFSFGEISTTGVRHSDEFEVCITEDKEGWNGDSALIVTFYTSSWGVLRDYSSTTVSFGLHSTPLIIDRFKKHYGPKLTIYETAIDNTQNVYITKYAPHQQGFPTVPGFTVDQMTAPGSINGTATQTLTAGGNPQTGRLMTMVGRLDIGCEKYRATLRDGSPVTVGNPTPCHLTVTLGQQQPLDLFFPAPVLATNQKIRIARKSSYVEIIAQVATTSSSAEFPTSFVYPLYLTGAKKVPLPWSMPHLDLEKQPALNPRQVSKIDWLNTHFSQQMSSRERAMRDNTSLPRSLGERIRLEFKEGLFSLLVQFAGLQGKKSAIFGISMPGKGGINILIFPNKLRIDLATRAVVLDCAVLPLHADIMPTLTEFLQGLLTLGVVQINVDEAELSMWKQVLPSWVERCRTDWSHGDECEYRAAGKIPLTDQHDDTQCLCSCGQGMFPGDFTLPGVPRWLSAGKKHSNRAAISPVFWAPFADDAYVPPAGGLGIPTPPGGCNVCGAKQKKNGKLLMREVTRL</sequence>
<dbReference type="OrthoDB" id="432970at2759"/>
<gene>
    <name evidence="1" type="ORF">UCDDA912_g01397</name>
</gene>
<name>A0A0G2IF51_9PEZI</name>
<dbReference type="EMBL" id="LCUC01000056">
    <property type="protein sequence ID" value="KKY38560.1"/>
    <property type="molecule type" value="Genomic_DNA"/>
</dbReference>
<protein>
    <submittedName>
        <fullName evidence="1">Putative mynd finger family protein</fullName>
    </submittedName>
</protein>
<dbReference type="Proteomes" id="UP000034680">
    <property type="component" value="Unassembled WGS sequence"/>
</dbReference>
<reference evidence="1 2" key="2">
    <citation type="submission" date="2015-05" db="EMBL/GenBank/DDBJ databases">
        <authorList>
            <person name="Morales-Cruz A."/>
            <person name="Amrine K.C."/>
            <person name="Cantu D."/>
        </authorList>
    </citation>
    <scope>NUCLEOTIDE SEQUENCE [LARGE SCALE GENOMIC DNA]</scope>
    <source>
        <strain evidence="1">DA912</strain>
    </source>
</reference>
<evidence type="ECO:0000313" key="1">
    <source>
        <dbReference type="EMBL" id="KKY38560.1"/>
    </source>
</evidence>
<keyword evidence="2" id="KW-1185">Reference proteome</keyword>
<comment type="caution">
    <text evidence="1">The sequence shown here is derived from an EMBL/GenBank/DDBJ whole genome shotgun (WGS) entry which is preliminary data.</text>
</comment>
<proteinExistence type="predicted"/>